<dbReference type="AlphaFoldDB" id="A0A0B0PK13"/>
<keyword evidence="2" id="KW-1185">Reference proteome</keyword>
<sequence length="64" mass="7058">MRRGAMENHRGSSVSVSKPCPYFDCDEEDGLRRLGTEYALECVRGRGVAAETLGRTEAWRPGLG</sequence>
<name>A0A0B0PK13_GOSAR</name>
<organism evidence="1 2">
    <name type="scientific">Gossypium arboreum</name>
    <name type="common">Tree cotton</name>
    <name type="synonym">Gossypium nanking</name>
    <dbReference type="NCBI Taxonomy" id="29729"/>
    <lineage>
        <taxon>Eukaryota</taxon>
        <taxon>Viridiplantae</taxon>
        <taxon>Streptophyta</taxon>
        <taxon>Embryophyta</taxon>
        <taxon>Tracheophyta</taxon>
        <taxon>Spermatophyta</taxon>
        <taxon>Magnoliopsida</taxon>
        <taxon>eudicotyledons</taxon>
        <taxon>Gunneridae</taxon>
        <taxon>Pentapetalae</taxon>
        <taxon>rosids</taxon>
        <taxon>malvids</taxon>
        <taxon>Malvales</taxon>
        <taxon>Malvaceae</taxon>
        <taxon>Malvoideae</taxon>
        <taxon>Gossypium</taxon>
    </lineage>
</organism>
<gene>
    <name evidence="1" type="ORF">F383_01648</name>
</gene>
<reference evidence="2" key="1">
    <citation type="submission" date="2014-09" db="EMBL/GenBank/DDBJ databases">
        <authorList>
            <person name="Mudge J."/>
            <person name="Ramaraj T."/>
            <person name="Lindquist I.E."/>
            <person name="Bharti A.K."/>
            <person name="Sundararajan A."/>
            <person name="Cameron C.T."/>
            <person name="Woodward J.E."/>
            <person name="May G.D."/>
            <person name="Brubaker C."/>
            <person name="Broadhvest J."/>
            <person name="Wilkins T.A."/>
        </authorList>
    </citation>
    <scope>NUCLEOTIDE SEQUENCE</scope>
    <source>
        <strain evidence="2">cv. AKA8401</strain>
    </source>
</reference>
<evidence type="ECO:0000313" key="2">
    <source>
        <dbReference type="Proteomes" id="UP000032142"/>
    </source>
</evidence>
<dbReference type="Proteomes" id="UP000032142">
    <property type="component" value="Unassembled WGS sequence"/>
</dbReference>
<accession>A0A0B0PK13</accession>
<dbReference type="GO" id="GO:0016874">
    <property type="term" value="F:ligase activity"/>
    <property type="evidence" value="ECO:0007669"/>
    <property type="project" value="UniProtKB-KW"/>
</dbReference>
<protein>
    <submittedName>
        <fullName evidence="1">Serine--tRNA ligase</fullName>
    </submittedName>
</protein>
<keyword evidence="1" id="KW-0436">Ligase</keyword>
<dbReference type="EMBL" id="KN438435">
    <property type="protein sequence ID" value="KHG26783.1"/>
    <property type="molecule type" value="Genomic_DNA"/>
</dbReference>
<proteinExistence type="predicted"/>
<evidence type="ECO:0000313" key="1">
    <source>
        <dbReference type="EMBL" id="KHG26783.1"/>
    </source>
</evidence>